<comment type="caution">
    <text evidence="1">The sequence shown here is derived from an EMBL/GenBank/DDBJ whole genome shotgun (WGS) entry which is preliminary data.</text>
</comment>
<evidence type="ECO:0000313" key="2">
    <source>
        <dbReference type="Proteomes" id="UP000601435"/>
    </source>
</evidence>
<dbReference type="AlphaFoldDB" id="A0A812YGU3"/>
<proteinExistence type="predicted"/>
<sequence length="561" mass="63242">MMLYCGLMQSAQVPRRDLVFMKAFAPSEQFQKRLAAQLEDSFLRQAEQFEKDGLLILPSYFQGCLEKWRGWYQHTMERVGSSQPTLHMQTFTATSHTNVELSNDVQAAVADPYLLALLAYVAGGNIQLSDFRAATTHPGEDILFRAWKWHRDGGKEPEWKLMVLLDDVAPGGSEMHYLKGSMRRWKGSRQKDANFSMEDALHIASGGSKELPGITRCFGPAGTVILFAGQGLHRATHSKLAQRRVVTFRFKRNVPQLARIYPLDVVKQDQLCSSNTLVRSILVRGSGELLASSEECRFIDEKSSKQKLVQCEQDTSPQETACLLDAYEEMKTLSDLKPRVRSAELAELHSKLLEIFSVDLNFDLDLPVRQNNLDVSRDLLRVRFRYLRSGSEQFVDLLQNFRICADEGLHEPASVSTLQLLAGRLEDWLKSCSSESVELKREAVACQRLTMDVGRALAHLDDVQGLRTVLCFLYLLHDHVRRVFPGCPSWVALDQRILLSTYSFVVLLDDAAARSPADNARGMSHIPNHTRQYLFRAKAHQKTCQPIQVPSFVQKSAAAGG</sequence>
<dbReference type="EMBL" id="CAJNJA010041958">
    <property type="protein sequence ID" value="CAE7779538.1"/>
    <property type="molecule type" value="Genomic_DNA"/>
</dbReference>
<name>A0A812YGU3_9DINO</name>
<protein>
    <submittedName>
        <fullName evidence="1">Uncharacterized protein</fullName>
    </submittedName>
</protein>
<dbReference type="SUPFAM" id="SSF51197">
    <property type="entry name" value="Clavaminate synthase-like"/>
    <property type="match status" value="1"/>
</dbReference>
<accession>A0A812YGU3</accession>
<keyword evidence="2" id="KW-1185">Reference proteome</keyword>
<evidence type="ECO:0000313" key="1">
    <source>
        <dbReference type="EMBL" id="CAE7779538.1"/>
    </source>
</evidence>
<gene>
    <name evidence="1" type="ORF">SNEC2469_LOCUS22831</name>
</gene>
<dbReference type="OrthoDB" id="412752at2759"/>
<dbReference type="Gene3D" id="2.60.120.620">
    <property type="entry name" value="q2cbj1_9rhob like domain"/>
    <property type="match status" value="1"/>
</dbReference>
<organism evidence="1 2">
    <name type="scientific">Symbiodinium necroappetens</name>
    <dbReference type="NCBI Taxonomy" id="1628268"/>
    <lineage>
        <taxon>Eukaryota</taxon>
        <taxon>Sar</taxon>
        <taxon>Alveolata</taxon>
        <taxon>Dinophyceae</taxon>
        <taxon>Suessiales</taxon>
        <taxon>Symbiodiniaceae</taxon>
        <taxon>Symbiodinium</taxon>
    </lineage>
</organism>
<reference evidence="1" key="1">
    <citation type="submission" date="2021-02" db="EMBL/GenBank/DDBJ databases">
        <authorList>
            <person name="Dougan E. K."/>
            <person name="Rhodes N."/>
            <person name="Thang M."/>
            <person name="Chan C."/>
        </authorList>
    </citation>
    <scope>NUCLEOTIDE SEQUENCE</scope>
</reference>
<dbReference type="Proteomes" id="UP000601435">
    <property type="component" value="Unassembled WGS sequence"/>
</dbReference>